<evidence type="ECO:0000313" key="3">
    <source>
        <dbReference type="Proteomes" id="UP000031443"/>
    </source>
</evidence>
<accession>M7AZ60</accession>
<keyword evidence="3" id="KW-1185">Reference proteome</keyword>
<sequence>MAPSLRLLREVQLIVEDLPFDRQKLFAESTDVSLLTLKDSHATVKTLGIYIPANKKKQGRFNNSVLPHTLNLNNVIISATTQRQTRHPQTQEQSSMSQPSTSRQIF</sequence>
<reference evidence="3" key="1">
    <citation type="journal article" date="2013" name="Nat. Genet.">
        <title>The draft genomes of soft-shell turtle and green sea turtle yield insights into the development and evolution of the turtle-specific body plan.</title>
        <authorList>
            <person name="Wang Z."/>
            <person name="Pascual-Anaya J."/>
            <person name="Zadissa A."/>
            <person name="Li W."/>
            <person name="Niimura Y."/>
            <person name="Huang Z."/>
            <person name="Li C."/>
            <person name="White S."/>
            <person name="Xiong Z."/>
            <person name="Fang D."/>
            <person name="Wang B."/>
            <person name="Ming Y."/>
            <person name="Chen Y."/>
            <person name="Zheng Y."/>
            <person name="Kuraku S."/>
            <person name="Pignatelli M."/>
            <person name="Herrero J."/>
            <person name="Beal K."/>
            <person name="Nozawa M."/>
            <person name="Li Q."/>
            <person name="Wang J."/>
            <person name="Zhang H."/>
            <person name="Yu L."/>
            <person name="Shigenobu S."/>
            <person name="Wang J."/>
            <person name="Liu J."/>
            <person name="Flicek P."/>
            <person name="Searle S."/>
            <person name="Wang J."/>
            <person name="Kuratani S."/>
            <person name="Yin Y."/>
            <person name="Aken B."/>
            <person name="Zhang G."/>
            <person name="Irie N."/>
        </authorList>
    </citation>
    <scope>NUCLEOTIDE SEQUENCE [LARGE SCALE GENOMIC DNA]</scope>
</reference>
<dbReference type="Proteomes" id="UP000031443">
    <property type="component" value="Unassembled WGS sequence"/>
</dbReference>
<proteinExistence type="predicted"/>
<gene>
    <name evidence="2" type="ORF">UY3_17779</name>
</gene>
<protein>
    <submittedName>
        <fullName evidence="2">Uncharacterized protein</fullName>
    </submittedName>
</protein>
<organism evidence="2 3">
    <name type="scientific">Chelonia mydas</name>
    <name type="common">Green sea-turtle</name>
    <name type="synonym">Chelonia agassizi</name>
    <dbReference type="NCBI Taxonomy" id="8469"/>
    <lineage>
        <taxon>Eukaryota</taxon>
        <taxon>Metazoa</taxon>
        <taxon>Chordata</taxon>
        <taxon>Craniata</taxon>
        <taxon>Vertebrata</taxon>
        <taxon>Euteleostomi</taxon>
        <taxon>Archelosauria</taxon>
        <taxon>Testudinata</taxon>
        <taxon>Testudines</taxon>
        <taxon>Cryptodira</taxon>
        <taxon>Durocryptodira</taxon>
        <taxon>Americhelydia</taxon>
        <taxon>Chelonioidea</taxon>
        <taxon>Cheloniidae</taxon>
        <taxon>Chelonia</taxon>
    </lineage>
</organism>
<evidence type="ECO:0000313" key="2">
    <source>
        <dbReference type="EMBL" id="EMP25098.1"/>
    </source>
</evidence>
<feature type="compositionally biased region" description="Low complexity" evidence="1">
    <location>
        <begin position="80"/>
        <end position="93"/>
    </location>
</feature>
<dbReference type="AlphaFoldDB" id="M7AZ60"/>
<name>M7AZ60_CHEMY</name>
<evidence type="ECO:0000256" key="1">
    <source>
        <dbReference type="SAM" id="MobiDB-lite"/>
    </source>
</evidence>
<feature type="region of interest" description="Disordered" evidence="1">
    <location>
        <begin position="78"/>
        <end position="106"/>
    </location>
</feature>
<dbReference type="EMBL" id="KB594214">
    <property type="protein sequence ID" value="EMP25098.1"/>
    <property type="molecule type" value="Genomic_DNA"/>
</dbReference>
<feature type="compositionally biased region" description="Polar residues" evidence="1">
    <location>
        <begin position="94"/>
        <end position="106"/>
    </location>
</feature>